<feature type="binding site" evidence="3">
    <location>
        <position position="288"/>
    </location>
    <ligand>
        <name>Zn(2+)</name>
        <dbReference type="ChEBI" id="CHEBI:29105"/>
    </ligand>
</feature>
<evidence type="ECO:0000313" key="6">
    <source>
        <dbReference type="EMBL" id="EDM80075.1"/>
    </source>
</evidence>
<gene>
    <name evidence="6" type="ORF">PPSIR1_20649</name>
</gene>
<dbReference type="STRING" id="391625.PPSIR1_20649"/>
<dbReference type="OrthoDB" id="9803687at2"/>
<evidence type="ECO:0000256" key="1">
    <source>
        <dbReference type="ARBA" id="ARBA00022603"/>
    </source>
</evidence>
<dbReference type="InterPro" id="IPR003726">
    <property type="entry name" value="HCY_dom"/>
</dbReference>
<keyword evidence="2 3" id="KW-0808">Transferase</keyword>
<dbReference type="Pfam" id="PF02574">
    <property type="entry name" value="S-methyl_trans"/>
    <property type="match status" value="1"/>
</dbReference>
<dbReference type="AlphaFoldDB" id="A6G2A6"/>
<dbReference type="eggNOG" id="COG2040">
    <property type="taxonomic scope" value="Bacteria"/>
</dbReference>
<organism evidence="6 7">
    <name type="scientific">Plesiocystis pacifica SIR-1</name>
    <dbReference type="NCBI Taxonomy" id="391625"/>
    <lineage>
        <taxon>Bacteria</taxon>
        <taxon>Pseudomonadati</taxon>
        <taxon>Myxococcota</taxon>
        <taxon>Polyangia</taxon>
        <taxon>Nannocystales</taxon>
        <taxon>Nannocystaceae</taxon>
        <taxon>Plesiocystis</taxon>
    </lineage>
</organism>
<proteinExistence type="predicted"/>
<keyword evidence="3" id="KW-0479">Metal-binding</keyword>
<feature type="binding site" evidence="3">
    <location>
        <position position="216"/>
    </location>
    <ligand>
        <name>Zn(2+)</name>
        <dbReference type="ChEBI" id="CHEBI:29105"/>
    </ligand>
</feature>
<evidence type="ECO:0000313" key="7">
    <source>
        <dbReference type="Proteomes" id="UP000005801"/>
    </source>
</evidence>
<keyword evidence="7" id="KW-1185">Reference proteome</keyword>
<accession>A6G2A6</accession>
<dbReference type="Gene3D" id="3.20.20.330">
    <property type="entry name" value="Homocysteine-binding-like domain"/>
    <property type="match status" value="1"/>
</dbReference>
<evidence type="ECO:0000256" key="3">
    <source>
        <dbReference type="PROSITE-ProRule" id="PRU00333"/>
    </source>
</evidence>
<dbReference type="InterPro" id="IPR036589">
    <property type="entry name" value="HCY_dom_sf"/>
</dbReference>
<dbReference type="SUPFAM" id="SSF82282">
    <property type="entry name" value="Homocysteine S-methyltransferase"/>
    <property type="match status" value="1"/>
</dbReference>
<dbReference type="Proteomes" id="UP000005801">
    <property type="component" value="Unassembled WGS sequence"/>
</dbReference>
<evidence type="ECO:0000256" key="4">
    <source>
        <dbReference type="SAM" id="MobiDB-lite"/>
    </source>
</evidence>
<dbReference type="EMBL" id="ABCS01000014">
    <property type="protein sequence ID" value="EDM80075.1"/>
    <property type="molecule type" value="Genomic_DNA"/>
</dbReference>
<dbReference type="GO" id="GO:0032259">
    <property type="term" value="P:methylation"/>
    <property type="evidence" value="ECO:0007669"/>
    <property type="project" value="UniProtKB-KW"/>
</dbReference>
<sequence length="322" mass="34226">MPEPSAPLLLDGALATELRRRGFELEAPLFAARALLEAPDLLVEIHRDYALAGAQVLSTNSFGLHAATLARAGMAERQAELAARSVELTFLARQLVRQSGSERTSFRVAASVPPPPPSPSEGDAPELTRAALRSLASALVDAGADLVLFETFAKPEHIRAALEVAGALEVPVWLSVVGDARPGHRGQLLGGVPFDALAALLREPGLRRPDALLLNCTQIDAVPRALDALLQTARAAGLEGVDLGLYPHLGRARHDGEWIDRILEAEVYAGQIEAWMAARPALSIAGACCGSTPAYVEALARRLHPDAAARERANVRLAHRLP</sequence>
<dbReference type="PANTHER" id="PTHR11103:SF18">
    <property type="entry name" value="SLR1189 PROTEIN"/>
    <property type="match status" value="1"/>
</dbReference>
<feature type="region of interest" description="Disordered" evidence="4">
    <location>
        <begin position="105"/>
        <end position="125"/>
    </location>
</feature>
<reference evidence="6 7" key="1">
    <citation type="submission" date="2007-06" db="EMBL/GenBank/DDBJ databases">
        <authorList>
            <person name="Shimkets L."/>
            <person name="Ferriera S."/>
            <person name="Johnson J."/>
            <person name="Kravitz S."/>
            <person name="Beeson K."/>
            <person name="Sutton G."/>
            <person name="Rogers Y.-H."/>
            <person name="Friedman R."/>
            <person name="Frazier M."/>
            <person name="Venter J.C."/>
        </authorList>
    </citation>
    <scope>NUCLEOTIDE SEQUENCE [LARGE SCALE GENOMIC DNA]</scope>
    <source>
        <strain evidence="6 7">SIR-1</strain>
    </source>
</reference>
<keyword evidence="3" id="KW-0862">Zinc</keyword>
<dbReference type="GO" id="GO:0046872">
    <property type="term" value="F:metal ion binding"/>
    <property type="evidence" value="ECO:0007669"/>
    <property type="project" value="UniProtKB-KW"/>
</dbReference>
<feature type="binding site" evidence="3">
    <location>
        <position position="289"/>
    </location>
    <ligand>
        <name>Zn(2+)</name>
        <dbReference type="ChEBI" id="CHEBI:29105"/>
    </ligand>
</feature>
<comment type="cofactor">
    <cofactor evidence="3">
        <name>Zn(2+)</name>
        <dbReference type="ChEBI" id="CHEBI:29105"/>
    </cofactor>
</comment>
<comment type="caution">
    <text evidence="6">The sequence shown here is derived from an EMBL/GenBank/DDBJ whole genome shotgun (WGS) entry which is preliminary data.</text>
</comment>
<protein>
    <submittedName>
        <fullName evidence="6">Homocysteine S-methyltransferase, putative</fullName>
    </submittedName>
</protein>
<keyword evidence="1 3" id="KW-0489">Methyltransferase</keyword>
<dbReference type="PANTHER" id="PTHR11103">
    <property type="entry name" value="SLR1189 PROTEIN"/>
    <property type="match status" value="1"/>
</dbReference>
<dbReference type="RefSeq" id="WP_006970855.1">
    <property type="nucleotide sequence ID" value="NZ_ABCS01000014.1"/>
</dbReference>
<feature type="domain" description="Hcy-binding" evidence="5">
    <location>
        <begin position="1"/>
        <end position="303"/>
    </location>
</feature>
<evidence type="ECO:0000256" key="2">
    <source>
        <dbReference type="ARBA" id="ARBA00022679"/>
    </source>
</evidence>
<name>A6G2A6_9BACT</name>
<evidence type="ECO:0000259" key="5">
    <source>
        <dbReference type="PROSITE" id="PS50970"/>
    </source>
</evidence>
<dbReference type="GO" id="GO:0008168">
    <property type="term" value="F:methyltransferase activity"/>
    <property type="evidence" value="ECO:0007669"/>
    <property type="project" value="UniProtKB-UniRule"/>
</dbReference>
<dbReference type="PROSITE" id="PS50970">
    <property type="entry name" value="HCY"/>
    <property type="match status" value="1"/>
</dbReference>